<keyword evidence="5" id="KW-1003">Cell membrane</keyword>
<evidence type="ECO:0000313" key="20">
    <source>
        <dbReference type="Proteomes" id="UP000186098"/>
    </source>
</evidence>
<keyword evidence="12" id="KW-0076">Bacteriochlorophyll</keyword>
<dbReference type="InterPro" id="IPR000066">
    <property type="entry name" value="Antenna_a/b"/>
</dbReference>
<evidence type="ECO:0000256" key="17">
    <source>
        <dbReference type="ARBA" id="ARBA00029710"/>
    </source>
</evidence>
<gene>
    <name evidence="19" type="ORF">SAMN05421795_105167</name>
</gene>
<evidence type="ECO:0000256" key="13">
    <source>
        <dbReference type="ARBA" id="ARBA00022989"/>
    </source>
</evidence>
<keyword evidence="15" id="KW-0472">Membrane</keyword>
<evidence type="ECO:0000256" key="6">
    <source>
        <dbReference type="ARBA" id="ARBA00022494"/>
    </source>
</evidence>
<dbReference type="PROSITE" id="PS00968">
    <property type="entry name" value="ANTENNA_COMP_ALPHA"/>
    <property type="match status" value="1"/>
</dbReference>
<evidence type="ECO:0000259" key="18">
    <source>
        <dbReference type="Pfam" id="PF00556"/>
    </source>
</evidence>
<keyword evidence="9" id="KW-0812">Transmembrane</keyword>
<dbReference type="GO" id="GO:0030077">
    <property type="term" value="C:plasma membrane light-harvesting complex"/>
    <property type="evidence" value="ECO:0007669"/>
    <property type="project" value="InterPro"/>
</dbReference>
<dbReference type="InterPro" id="IPR002361">
    <property type="entry name" value="Antenna_alpha_CS"/>
</dbReference>
<evidence type="ECO:0000256" key="7">
    <source>
        <dbReference type="ARBA" id="ARBA00022519"/>
    </source>
</evidence>
<dbReference type="Pfam" id="PF00556">
    <property type="entry name" value="LHC"/>
    <property type="match status" value="1"/>
</dbReference>
<dbReference type="GO" id="GO:0019684">
    <property type="term" value="P:photosynthesis, light reaction"/>
    <property type="evidence" value="ECO:0007669"/>
    <property type="project" value="InterPro"/>
</dbReference>
<evidence type="ECO:0000256" key="8">
    <source>
        <dbReference type="ARBA" id="ARBA00022549"/>
    </source>
</evidence>
<evidence type="ECO:0000256" key="3">
    <source>
        <dbReference type="ARBA" id="ARBA00005629"/>
    </source>
</evidence>
<evidence type="ECO:0000256" key="2">
    <source>
        <dbReference type="ARBA" id="ARBA00004249"/>
    </source>
</evidence>
<keyword evidence="11" id="KW-0460">Magnesium</keyword>
<dbReference type="STRING" id="407234.SAMN05421795_105167"/>
<evidence type="ECO:0000256" key="16">
    <source>
        <dbReference type="ARBA" id="ARBA00023243"/>
    </source>
</evidence>
<feature type="domain" description="Antenna complex alpha/beta subunit" evidence="18">
    <location>
        <begin position="3"/>
        <end position="41"/>
    </location>
</feature>
<keyword evidence="6" id="KW-0148">Chlorophyll</keyword>
<keyword evidence="10" id="KW-0479">Metal-binding</keyword>
<protein>
    <recommendedName>
        <fullName evidence="17">Antenna pigment protein alpha chain</fullName>
    </recommendedName>
</protein>
<comment type="subunit">
    <text evidence="4">The core complex is formed by different alpha and beta chains, binding bacteriochlorophyll molecules, and arranged most probably in tetrameric structures disposed around the reaction center. The non-pigmented gamma chains may constitute additional components.</text>
</comment>
<comment type="similarity">
    <text evidence="3">Belongs to the antenna complex alpha subunit family.</text>
</comment>
<dbReference type="InterPro" id="IPR035889">
    <property type="entry name" value="Light-harvesting_complex"/>
</dbReference>
<dbReference type="GO" id="GO:0019866">
    <property type="term" value="C:organelle inner membrane"/>
    <property type="evidence" value="ECO:0007669"/>
    <property type="project" value="InterPro"/>
</dbReference>
<reference evidence="20" key="1">
    <citation type="submission" date="2017-01" db="EMBL/GenBank/DDBJ databases">
        <authorList>
            <person name="Varghese N."/>
            <person name="Submissions S."/>
        </authorList>
    </citation>
    <scope>NUCLEOTIDE SEQUENCE [LARGE SCALE GENOMIC DNA]</scope>
    <source>
        <strain evidence="20">DSM 18714</strain>
    </source>
</reference>
<evidence type="ECO:0000313" key="19">
    <source>
        <dbReference type="EMBL" id="SIS80865.1"/>
    </source>
</evidence>
<name>A0A1N7M426_9RHOB</name>
<evidence type="ECO:0000256" key="10">
    <source>
        <dbReference type="ARBA" id="ARBA00022723"/>
    </source>
</evidence>
<evidence type="ECO:0000256" key="14">
    <source>
        <dbReference type="ARBA" id="ARBA00022991"/>
    </source>
</evidence>
<keyword evidence="8" id="KW-0042">Antenna complex</keyword>
<keyword evidence="16" id="KW-0437">Light-harvesting polypeptide</keyword>
<keyword evidence="20" id="KW-1185">Reference proteome</keyword>
<dbReference type="PRINTS" id="PR00673">
    <property type="entry name" value="LIGHTHARVSTA"/>
</dbReference>
<comment type="function">
    <text evidence="1">Antenna complexes are light-harvesting systems, which transfer the excitation energy to the reaction centers.</text>
</comment>
<comment type="subcellular location">
    <subcellularLocation>
        <location evidence="2">Cell inner membrane</location>
        <topology evidence="2">Single-pass type II membrane protein</topology>
    </subcellularLocation>
</comment>
<accession>A0A1N7M426</accession>
<dbReference type="InterPro" id="IPR018332">
    <property type="entry name" value="Antenna_alpha"/>
</dbReference>
<keyword evidence="13" id="KW-1133">Transmembrane helix</keyword>
<proteinExistence type="inferred from homology"/>
<dbReference type="Proteomes" id="UP000186098">
    <property type="component" value="Unassembled WGS sequence"/>
</dbReference>
<sequence>MNNAKMWLVVKPTVGVPLFLAAVAVSSFAVHYMIVTNTTWLGKYYNGSAAAVEAPVEVAAS</sequence>
<evidence type="ECO:0000256" key="12">
    <source>
        <dbReference type="ARBA" id="ARBA00022956"/>
    </source>
</evidence>
<dbReference type="GO" id="GO:0042314">
    <property type="term" value="F:bacteriochlorophyll binding"/>
    <property type="evidence" value="ECO:0007669"/>
    <property type="project" value="UniProtKB-KW"/>
</dbReference>
<evidence type="ECO:0000256" key="4">
    <source>
        <dbReference type="ARBA" id="ARBA00011367"/>
    </source>
</evidence>
<evidence type="ECO:0000256" key="5">
    <source>
        <dbReference type="ARBA" id="ARBA00022475"/>
    </source>
</evidence>
<organism evidence="19 20">
    <name type="scientific">Phaeovulum vinaykumarii</name>
    <dbReference type="NCBI Taxonomy" id="407234"/>
    <lineage>
        <taxon>Bacteria</taxon>
        <taxon>Pseudomonadati</taxon>
        <taxon>Pseudomonadota</taxon>
        <taxon>Alphaproteobacteria</taxon>
        <taxon>Rhodobacterales</taxon>
        <taxon>Paracoccaceae</taxon>
        <taxon>Phaeovulum</taxon>
    </lineage>
</organism>
<dbReference type="RefSeq" id="WP_076366210.1">
    <property type="nucleotide sequence ID" value="NZ_FTOM01000005.1"/>
</dbReference>
<dbReference type="GO" id="GO:0005886">
    <property type="term" value="C:plasma membrane"/>
    <property type="evidence" value="ECO:0007669"/>
    <property type="project" value="UniProtKB-SubCell"/>
</dbReference>
<dbReference type="GO" id="GO:0046872">
    <property type="term" value="F:metal ion binding"/>
    <property type="evidence" value="ECO:0007669"/>
    <property type="project" value="UniProtKB-KW"/>
</dbReference>
<dbReference type="SUPFAM" id="SSF56918">
    <property type="entry name" value="Light-harvesting complex subunits"/>
    <property type="match status" value="1"/>
</dbReference>
<evidence type="ECO:0000256" key="11">
    <source>
        <dbReference type="ARBA" id="ARBA00022842"/>
    </source>
</evidence>
<keyword evidence="7" id="KW-0997">Cell inner membrane</keyword>
<keyword evidence="14" id="KW-0157">Chromophore</keyword>
<dbReference type="AlphaFoldDB" id="A0A1N7M426"/>
<dbReference type="EMBL" id="FTOM01000005">
    <property type="protein sequence ID" value="SIS80865.1"/>
    <property type="molecule type" value="Genomic_DNA"/>
</dbReference>
<evidence type="ECO:0000256" key="1">
    <source>
        <dbReference type="ARBA" id="ARBA00002455"/>
    </source>
</evidence>
<evidence type="ECO:0000256" key="15">
    <source>
        <dbReference type="ARBA" id="ARBA00023136"/>
    </source>
</evidence>
<evidence type="ECO:0000256" key="9">
    <source>
        <dbReference type="ARBA" id="ARBA00022692"/>
    </source>
</evidence>
<dbReference type="Gene3D" id="4.10.220.20">
    <property type="entry name" value="Light-harvesting complex"/>
    <property type="match status" value="1"/>
</dbReference>